<sequence length="214" mass="23960">MSNAMSTSYSISGLLNSPPDTGNPSAAMIGDGVHSGSMLSGYDMGLSTVPPCKGPDHGHIQPSASGSMSTLTSFELQKYENTCCSYPDLQPGQHLKRKQRRYRTTFTSYQLNELEEAFHKTHYPDVFCREELALRIDLTEARVQVWFQNRRAKWRKQQKQLQQGKMINSGQGKNGLYTASSAEAKRSHRIALTYQLLASTAPHCTAQHRTALYR</sequence>
<dbReference type="InterPro" id="IPR017970">
    <property type="entry name" value="Homeobox_CS"/>
</dbReference>
<dbReference type="InterPro" id="IPR009057">
    <property type="entry name" value="Homeodomain-like_sf"/>
</dbReference>
<dbReference type="Gene3D" id="1.10.10.60">
    <property type="entry name" value="Homeodomain-like"/>
    <property type="match status" value="1"/>
</dbReference>
<evidence type="ECO:0000256" key="3">
    <source>
        <dbReference type="ARBA" id="ARBA00023125"/>
    </source>
</evidence>
<evidence type="ECO:0000259" key="8">
    <source>
        <dbReference type="PROSITE" id="PS50071"/>
    </source>
</evidence>
<proteinExistence type="predicted"/>
<dbReference type="FunFam" id="1.10.10.60:FF:000102">
    <property type="entry name" value="Aristaless related homeobox"/>
    <property type="match status" value="1"/>
</dbReference>
<dbReference type="PANTHER" id="PTHR24329:SF543">
    <property type="entry name" value="FI01017P-RELATED"/>
    <property type="match status" value="1"/>
</dbReference>
<accession>A0AAD9J747</accession>
<evidence type="ECO:0000256" key="1">
    <source>
        <dbReference type="ARBA" id="ARBA00004123"/>
    </source>
</evidence>
<evidence type="ECO:0000256" key="6">
    <source>
        <dbReference type="PROSITE-ProRule" id="PRU00108"/>
    </source>
</evidence>
<dbReference type="SUPFAM" id="SSF46689">
    <property type="entry name" value="Homeodomain-like"/>
    <property type="match status" value="1"/>
</dbReference>
<comment type="caution">
    <text evidence="9">The sequence shown here is derived from an EMBL/GenBank/DDBJ whole genome shotgun (WGS) entry which is preliminary data.</text>
</comment>
<evidence type="ECO:0000256" key="4">
    <source>
        <dbReference type="ARBA" id="ARBA00023155"/>
    </source>
</evidence>
<dbReference type="PROSITE" id="PS50071">
    <property type="entry name" value="HOMEOBOX_2"/>
    <property type="match status" value="1"/>
</dbReference>
<dbReference type="GO" id="GO:0005634">
    <property type="term" value="C:nucleus"/>
    <property type="evidence" value="ECO:0007669"/>
    <property type="project" value="UniProtKB-SubCell"/>
</dbReference>
<evidence type="ECO:0000256" key="5">
    <source>
        <dbReference type="ARBA" id="ARBA00023242"/>
    </source>
</evidence>
<dbReference type="GO" id="GO:0000977">
    <property type="term" value="F:RNA polymerase II transcription regulatory region sequence-specific DNA binding"/>
    <property type="evidence" value="ECO:0007669"/>
    <property type="project" value="TreeGrafter"/>
</dbReference>
<dbReference type="InterPro" id="IPR050649">
    <property type="entry name" value="Paired_Homeobox_TFs"/>
</dbReference>
<organism evidence="9 10">
    <name type="scientific">Paralvinella palmiformis</name>
    <dbReference type="NCBI Taxonomy" id="53620"/>
    <lineage>
        <taxon>Eukaryota</taxon>
        <taxon>Metazoa</taxon>
        <taxon>Spiralia</taxon>
        <taxon>Lophotrochozoa</taxon>
        <taxon>Annelida</taxon>
        <taxon>Polychaeta</taxon>
        <taxon>Sedentaria</taxon>
        <taxon>Canalipalpata</taxon>
        <taxon>Terebellida</taxon>
        <taxon>Terebelliformia</taxon>
        <taxon>Alvinellidae</taxon>
        <taxon>Paralvinella</taxon>
    </lineage>
</organism>
<feature type="DNA-binding region" description="Homeobox" evidence="6">
    <location>
        <begin position="99"/>
        <end position="158"/>
    </location>
</feature>
<dbReference type="PROSITE" id="PS00027">
    <property type="entry name" value="HOMEOBOX_1"/>
    <property type="match status" value="1"/>
</dbReference>
<dbReference type="CDD" id="cd00086">
    <property type="entry name" value="homeodomain"/>
    <property type="match status" value="1"/>
</dbReference>
<dbReference type="PANTHER" id="PTHR24329">
    <property type="entry name" value="HOMEOBOX PROTEIN ARISTALESS"/>
    <property type="match status" value="1"/>
</dbReference>
<name>A0AAD9J747_9ANNE</name>
<evidence type="ECO:0000313" key="10">
    <source>
        <dbReference type="Proteomes" id="UP001208570"/>
    </source>
</evidence>
<dbReference type="Proteomes" id="UP001208570">
    <property type="component" value="Unassembled WGS sequence"/>
</dbReference>
<dbReference type="SMART" id="SM00389">
    <property type="entry name" value="HOX"/>
    <property type="match status" value="1"/>
</dbReference>
<keyword evidence="2" id="KW-0217">Developmental protein</keyword>
<reference evidence="9" key="1">
    <citation type="journal article" date="2023" name="Mol. Biol. Evol.">
        <title>Third-Generation Sequencing Reveals the Adaptive Role of the Epigenome in Three Deep-Sea Polychaetes.</title>
        <authorList>
            <person name="Perez M."/>
            <person name="Aroh O."/>
            <person name="Sun Y."/>
            <person name="Lan Y."/>
            <person name="Juniper S.K."/>
            <person name="Young C.R."/>
            <person name="Angers B."/>
            <person name="Qian P.Y."/>
        </authorList>
    </citation>
    <scope>NUCLEOTIDE SEQUENCE</scope>
    <source>
        <strain evidence="9">P08H-3</strain>
    </source>
</reference>
<comment type="subcellular location">
    <subcellularLocation>
        <location evidence="1 6 7">Nucleus</location>
    </subcellularLocation>
</comment>
<keyword evidence="5 6" id="KW-0539">Nucleus</keyword>
<gene>
    <name evidence="9" type="ORF">LSH36_553g01039</name>
</gene>
<evidence type="ECO:0000313" key="9">
    <source>
        <dbReference type="EMBL" id="KAK2147437.1"/>
    </source>
</evidence>
<evidence type="ECO:0000256" key="7">
    <source>
        <dbReference type="RuleBase" id="RU000682"/>
    </source>
</evidence>
<dbReference type="GO" id="GO:0000981">
    <property type="term" value="F:DNA-binding transcription factor activity, RNA polymerase II-specific"/>
    <property type="evidence" value="ECO:0007669"/>
    <property type="project" value="InterPro"/>
</dbReference>
<feature type="domain" description="Homeobox" evidence="8">
    <location>
        <begin position="97"/>
        <end position="157"/>
    </location>
</feature>
<dbReference type="AlphaFoldDB" id="A0AAD9J747"/>
<protein>
    <recommendedName>
        <fullName evidence="8">Homeobox domain-containing protein</fullName>
    </recommendedName>
</protein>
<dbReference type="Pfam" id="PF00046">
    <property type="entry name" value="Homeodomain"/>
    <property type="match status" value="1"/>
</dbReference>
<keyword evidence="10" id="KW-1185">Reference proteome</keyword>
<keyword evidence="4 6" id="KW-0371">Homeobox</keyword>
<dbReference type="EMBL" id="JAODUP010000553">
    <property type="protein sequence ID" value="KAK2147437.1"/>
    <property type="molecule type" value="Genomic_DNA"/>
</dbReference>
<keyword evidence="3 6" id="KW-0238">DNA-binding</keyword>
<evidence type="ECO:0000256" key="2">
    <source>
        <dbReference type="ARBA" id="ARBA00022473"/>
    </source>
</evidence>
<dbReference type="InterPro" id="IPR001356">
    <property type="entry name" value="HD"/>
</dbReference>